<protein>
    <submittedName>
        <fullName evidence="1">Uncharacterized protein</fullName>
    </submittedName>
</protein>
<evidence type="ECO:0000313" key="2">
    <source>
        <dbReference type="Proteomes" id="UP000238479"/>
    </source>
</evidence>
<dbReference type="AlphaFoldDB" id="A0A2P6QK39"/>
<accession>A0A2P6QK39</accession>
<dbReference type="Gramene" id="PRQ34535">
    <property type="protein sequence ID" value="PRQ34535"/>
    <property type="gene ID" value="RchiOBHm_Chr5g0069991"/>
</dbReference>
<organism evidence="1 2">
    <name type="scientific">Rosa chinensis</name>
    <name type="common">China rose</name>
    <dbReference type="NCBI Taxonomy" id="74649"/>
    <lineage>
        <taxon>Eukaryota</taxon>
        <taxon>Viridiplantae</taxon>
        <taxon>Streptophyta</taxon>
        <taxon>Embryophyta</taxon>
        <taxon>Tracheophyta</taxon>
        <taxon>Spermatophyta</taxon>
        <taxon>Magnoliopsida</taxon>
        <taxon>eudicotyledons</taxon>
        <taxon>Gunneridae</taxon>
        <taxon>Pentapetalae</taxon>
        <taxon>rosids</taxon>
        <taxon>fabids</taxon>
        <taxon>Rosales</taxon>
        <taxon>Rosaceae</taxon>
        <taxon>Rosoideae</taxon>
        <taxon>Rosoideae incertae sedis</taxon>
        <taxon>Rosa</taxon>
    </lineage>
</organism>
<dbReference type="PROSITE" id="PS51257">
    <property type="entry name" value="PROKAR_LIPOPROTEIN"/>
    <property type="match status" value="1"/>
</dbReference>
<dbReference type="EMBL" id="PDCK01000043">
    <property type="protein sequence ID" value="PRQ34535.1"/>
    <property type="molecule type" value="Genomic_DNA"/>
</dbReference>
<reference evidence="1 2" key="1">
    <citation type="journal article" date="2018" name="Nat. Genet.">
        <title>The Rosa genome provides new insights in the design of modern roses.</title>
        <authorList>
            <person name="Bendahmane M."/>
        </authorList>
    </citation>
    <scope>NUCLEOTIDE SEQUENCE [LARGE SCALE GENOMIC DNA]</scope>
    <source>
        <strain evidence="2">cv. Old Blush</strain>
    </source>
</reference>
<gene>
    <name evidence="1" type="ORF">RchiOBHm_Chr5g0069991</name>
</gene>
<dbReference type="Proteomes" id="UP000238479">
    <property type="component" value="Chromosome 5"/>
</dbReference>
<proteinExistence type="predicted"/>
<comment type="caution">
    <text evidence="1">The sequence shown here is derived from an EMBL/GenBank/DDBJ whole genome shotgun (WGS) entry which is preliminary data.</text>
</comment>
<sequence>METKFERRKNEAICGSFLMCSCCCRIATSLHIGCGGILQILLVGTDCFSFSPYNQEEKAEKMMQLQFSLLQIDLVFSILVCSKLMQLQLHCLNWTKFIHFIV</sequence>
<evidence type="ECO:0000313" key="1">
    <source>
        <dbReference type="EMBL" id="PRQ34535.1"/>
    </source>
</evidence>
<name>A0A2P6QK39_ROSCH</name>
<keyword evidence="2" id="KW-1185">Reference proteome</keyword>